<dbReference type="KEGG" id="aqu:100635274"/>
<gene>
    <name evidence="2" type="primary">100635274</name>
</gene>
<keyword evidence="3" id="KW-1185">Reference proteome</keyword>
<feature type="transmembrane region" description="Helical" evidence="1">
    <location>
        <begin position="149"/>
        <end position="172"/>
    </location>
</feature>
<proteinExistence type="predicted"/>
<reference evidence="3" key="1">
    <citation type="journal article" date="2010" name="Nature">
        <title>The Amphimedon queenslandica genome and the evolution of animal complexity.</title>
        <authorList>
            <person name="Srivastava M."/>
            <person name="Simakov O."/>
            <person name="Chapman J."/>
            <person name="Fahey B."/>
            <person name="Gauthier M.E."/>
            <person name="Mitros T."/>
            <person name="Richards G.S."/>
            <person name="Conaco C."/>
            <person name="Dacre M."/>
            <person name="Hellsten U."/>
            <person name="Larroux C."/>
            <person name="Putnam N.H."/>
            <person name="Stanke M."/>
            <person name="Adamska M."/>
            <person name="Darling A."/>
            <person name="Degnan S.M."/>
            <person name="Oakley T.H."/>
            <person name="Plachetzki D.C."/>
            <person name="Zhai Y."/>
            <person name="Adamski M."/>
            <person name="Calcino A."/>
            <person name="Cummins S.F."/>
            <person name="Goodstein D.M."/>
            <person name="Harris C."/>
            <person name="Jackson D.J."/>
            <person name="Leys S.P."/>
            <person name="Shu S."/>
            <person name="Woodcroft B.J."/>
            <person name="Vervoort M."/>
            <person name="Kosik K.S."/>
            <person name="Manning G."/>
            <person name="Degnan B.M."/>
            <person name="Rokhsar D.S."/>
        </authorList>
    </citation>
    <scope>NUCLEOTIDE SEQUENCE [LARGE SCALE GENOMIC DNA]</scope>
</reference>
<keyword evidence="1" id="KW-1133">Transmembrane helix</keyword>
<keyword evidence="1" id="KW-0472">Membrane</keyword>
<feature type="transmembrane region" description="Helical" evidence="1">
    <location>
        <begin position="103"/>
        <end position="129"/>
    </location>
</feature>
<accession>A0A1X7UNL0</accession>
<name>A0A1X7UNL0_AMPQE</name>
<evidence type="ECO:0000313" key="2">
    <source>
        <dbReference type="EnsemblMetazoa" id="Aqu2.1.29348_001"/>
    </source>
</evidence>
<dbReference type="Proteomes" id="UP000007879">
    <property type="component" value="Unassembled WGS sequence"/>
</dbReference>
<dbReference type="AlphaFoldDB" id="A0A1X7UNL0"/>
<dbReference type="EnsemblMetazoa" id="Aqu2.1.29348_001">
    <property type="protein sequence ID" value="Aqu2.1.29348_001"/>
    <property type="gene ID" value="Aqu2.1.29348"/>
</dbReference>
<evidence type="ECO:0000313" key="3">
    <source>
        <dbReference type="Proteomes" id="UP000007879"/>
    </source>
</evidence>
<feature type="transmembrane region" description="Helical" evidence="1">
    <location>
        <begin position="269"/>
        <end position="291"/>
    </location>
</feature>
<organism evidence="2">
    <name type="scientific">Amphimedon queenslandica</name>
    <name type="common">Sponge</name>
    <dbReference type="NCBI Taxonomy" id="400682"/>
    <lineage>
        <taxon>Eukaryota</taxon>
        <taxon>Metazoa</taxon>
        <taxon>Porifera</taxon>
        <taxon>Demospongiae</taxon>
        <taxon>Heteroscleromorpha</taxon>
        <taxon>Haplosclerida</taxon>
        <taxon>Niphatidae</taxon>
        <taxon>Amphimedon</taxon>
    </lineage>
</organism>
<evidence type="ECO:0000256" key="1">
    <source>
        <dbReference type="SAM" id="Phobius"/>
    </source>
</evidence>
<feature type="transmembrane region" description="Helical" evidence="1">
    <location>
        <begin position="66"/>
        <end position="91"/>
    </location>
</feature>
<dbReference type="InParanoid" id="A0A1X7UNL0"/>
<feature type="transmembrane region" description="Helical" evidence="1">
    <location>
        <begin position="37"/>
        <end position="54"/>
    </location>
</feature>
<feature type="transmembrane region" description="Helical" evidence="1">
    <location>
        <begin position="193"/>
        <end position="214"/>
    </location>
</feature>
<sequence>MFDTNQQLEFWCLSSTNSEAATTMVVKFNSEASTLKVVLLIVTILANVTNQAVYLTLKEAESKAEFAATVIGLFAAFYVIFVAAVVLSILLRHKDYIQDQSYSEFLIIITAQVLTGIGGLCFFIGDRILPLLTTFGPELNCNQNCIDTAAITGTALVVVSLLVFRFVPLLIFKLHIVTNTYQHSAMIVKCHSMWHSIIEAMSLIVELDAWFVIIADIPLENPNFCPKHQLIVAWVLYVFIGVIWIGMLMAIVLPGAIKLLSRGHDLFKAFSLPLSMIVIIWFSVTVLLISANVQPIGCLFKCDIVLGNFTADCNTEGYYGSRTAMLCLVTVTFMGVGIVLTHIASMTGYTTGVGRSIEGNISLEEQED</sequence>
<protein>
    <submittedName>
        <fullName evidence="2">Uncharacterized protein</fullName>
    </submittedName>
</protein>
<reference evidence="2" key="2">
    <citation type="submission" date="2017-05" db="UniProtKB">
        <authorList>
            <consortium name="EnsemblMetazoa"/>
        </authorList>
    </citation>
    <scope>IDENTIFICATION</scope>
</reference>
<feature type="transmembrane region" description="Helical" evidence="1">
    <location>
        <begin position="323"/>
        <end position="345"/>
    </location>
</feature>
<feature type="transmembrane region" description="Helical" evidence="1">
    <location>
        <begin position="234"/>
        <end position="257"/>
    </location>
</feature>
<dbReference type="EnsemblMetazoa" id="XM_003387203.2">
    <property type="protein sequence ID" value="XP_003387251.2"/>
    <property type="gene ID" value="LOC100635274"/>
</dbReference>
<keyword evidence="1" id="KW-0812">Transmembrane</keyword>